<accession>A0A7X6LWC5</accession>
<name>A0A7X6LWC5_9NOCA</name>
<comment type="caution">
    <text evidence="1">The sequence shown here is derived from an EMBL/GenBank/DDBJ whole genome shotgun (WGS) entry which is preliminary data.</text>
</comment>
<dbReference type="AlphaFoldDB" id="A0A7X6LWC5"/>
<keyword evidence="2" id="KW-1185">Reference proteome</keyword>
<evidence type="ECO:0000313" key="2">
    <source>
        <dbReference type="Proteomes" id="UP000523447"/>
    </source>
</evidence>
<gene>
    <name evidence="1" type="ORF">HGA07_09275</name>
</gene>
<protein>
    <submittedName>
        <fullName evidence="1">Uncharacterized protein</fullName>
    </submittedName>
</protein>
<reference evidence="1 2" key="1">
    <citation type="submission" date="2020-04" db="EMBL/GenBank/DDBJ databases">
        <title>MicrobeNet Type strains.</title>
        <authorList>
            <person name="Nicholson A.C."/>
        </authorList>
    </citation>
    <scope>NUCLEOTIDE SEQUENCE [LARGE SCALE GENOMIC DNA]</scope>
    <source>
        <strain evidence="1 2">DSM 44445</strain>
    </source>
</reference>
<sequence length="70" mass="8065">MTDRETNNSAAQPDPARERIAQLSARAESAGYVLTRSAVPRYEWTLLDSEYRENIFSSTDLDRIEKWLDS</sequence>
<dbReference type="Proteomes" id="UP000523447">
    <property type="component" value="Unassembled WGS sequence"/>
</dbReference>
<dbReference type="RefSeq" id="WP_040722957.1">
    <property type="nucleotide sequence ID" value="NZ_CAWPHS010000056.1"/>
</dbReference>
<organism evidence="1 2">
    <name type="scientific">Nocardia veterana</name>
    <dbReference type="NCBI Taxonomy" id="132249"/>
    <lineage>
        <taxon>Bacteria</taxon>
        <taxon>Bacillati</taxon>
        <taxon>Actinomycetota</taxon>
        <taxon>Actinomycetes</taxon>
        <taxon>Mycobacteriales</taxon>
        <taxon>Nocardiaceae</taxon>
        <taxon>Nocardia</taxon>
    </lineage>
</organism>
<dbReference type="EMBL" id="JAAXPE010000006">
    <property type="protein sequence ID" value="NKY85813.1"/>
    <property type="molecule type" value="Genomic_DNA"/>
</dbReference>
<evidence type="ECO:0000313" key="1">
    <source>
        <dbReference type="EMBL" id="NKY85813.1"/>
    </source>
</evidence>
<proteinExistence type="predicted"/>